<evidence type="ECO:0000313" key="2">
    <source>
        <dbReference type="Proteomes" id="UP000430692"/>
    </source>
</evidence>
<protein>
    <recommendedName>
        <fullName evidence="3">Type IV secretion system coupling protein TraD DNA-binding domain-containing protein</fullName>
    </recommendedName>
</protein>
<dbReference type="InterPro" id="IPR027417">
    <property type="entry name" value="P-loop_NTPase"/>
</dbReference>
<evidence type="ECO:0008006" key="3">
    <source>
        <dbReference type="Google" id="ProtNLM"/>
    </source>
</evidence>
<proteinExistence type="predicted"/>
<dbReference type="SUPFAM" id="SSF52540">
    <property type="entry name" value="P-loop containing nucleoside triphosphate hydrolases"/>
    <property type="match status" value="1"/>
</dbReference>
<dbReference type="Gene3D" id="3.40.50.300">
    <property type="entry name" value="P-loop containing nucleotide triphosphate hydrolases"/>
    <property type="match status" value="2"/>
</dbReference>
<gene>
    <name evidence="1" type="ORF">GSM42_11230</name>
</gene>
<sequence>MKRYHFLPHLIPKGVTYELNTLVTSVPNYHQTAVAWQNIIEFLQRKWFRRFPFALHEPWVSWEAFATGTRTRFFYWAPDETIGQHTLDRISLEHFEFNYEHAADPYQLDFSRPHYGMKLFLERDFTVPIQIHHSNVDSLAQLVEHMSNIAPGQELLVQYLIRPVYDRQMLPKFRKVLNKLKHDKSSDTGMYMQAIEEKMEQPKAELAIKILGFGNTMEEAKSITEHAYRSLGYLNSGELNRFHSREWWRIIHPWFRHEIKNRIFPFRRPQNAVILGTSEMAGMARWPTSSGSSKLIRVKMQYPPAPIAVRKIAKEPNTIFVGNGLRFTARFPIYFRHENLDDHIAVMGGARSGKSSFILNLIDDLIKIRTDENKIGFTLVDTKGTLANDVLARIPPEMHDKVTVVRAREGNFPFNPFDVDYSITQRGGQVVEMLARADSSDWKPAVTETLLLIGHSLDRLGIASLRNIQRIIEEPEFCNWVIDQLDESQPAVATLKRSLQKYVQKDSNKISWPREFVESFSTARLRNINTSGVSGMLNSYTSGVKWVKSWEEGHIVIFDLSGMSPGDQRLIASCIICHFELGMVSRGKKTADGNYARHPLIIDEGSTFIDLFGNLKTMADMHREFNIPLILSTQGLKDHIPPSFVESFFRNFGTHAVFQLGSRKDAQTVQANLRSESFSLTEYDYYEISPRHCYMQHAALRSEVFILQPKEIIPPKFQGLAEKIVNKSRIRAFEAEEERKSGIKLGLKSIEKEKQEDPIDKLIAELYENDVS</sequence>
<keyword evidence="2" id="KW-1185">Reference proteome</keyword>
<dbReference type="AlphaFoldDB" id="A0A6I4VVZ4"/>
<organism evidence="1 2">
    <name type="scientific">Shimazuella alba</name>
    <dbReference type="NCBI Taxonomy" id="2690964"/>
    <lineage>
        <taxon>Bacteria</taxon>
        <taxon>Bacillati</taxon>
        <taxon>Bacillota</taxon>
        <taxon>Bacilli</taxon>
        <taxon>Bacillales</taxon>
        <taxon>Thermoactinomycetaceae</taxon>
        <taxon>Shimazuella</taxon>
    </lineage>
</organism>
<comment type="caution">
    <text evidence="1">The sequence shown here is derived from an EMBL/GenBank/DDBJ whole genome shotgun (WGS) entry which is preliminary data.</text>
</comment>
<name>A0A6I4VVZ4_9BACL</name>
<evidence type="ECO:0000313" key="1">
    <source>
        <dbReference type="EMBL" id="MXQ54275.1"/>
    </source>
</evidence>
<dbReference type="RefSeq" id="WP_160801628.1">
    <property type="nucleotide sequence ID" value="NZ_WUUL01000006.1"/>
</dbReference>
<reference evidence="1 2" key="1">
    <citation type="submission" date="2019-12" db="EMBL/GenBank/DDBJ databases">
        <title>Whole-genome analyses of novel actinobacteria.</title>
        <authorList>
            <person name="Sahin N."/>
            <person name="Saygin H."/>
        </authorList>
    </citation>
    <scope>NUCLEOTIDE SEQUENCE [LARGE SCALE GENOMIC DNA]</scope>
    <source>
        <strain evidence="1 2">KC615</strain>
    </source>
</reference>
<dbReference type="EMBL" id="WUUL01000006">
    <property type="protein sequence ID" value="MXQ54275.1"/>
    <property type="molecule type" value="Genomic_DNA"/>
</dbReference>
<accession>A0A6I4VVZ4</accession>
<dbReference type="Proteomes" id="UP000430692">
    <property type="component" value="Unassembled WGS sequence"/>
</dbReference>